<dbReference type="GO" id="GO:0016998">
    <property type="term" value="P:cell wall macromolecule catabolic process"/>
    <property type="evidence" value="ECO:0007669"/>
    <property type="project" value="InterPro"/>
</dbReference>
<dbReference type="Pfam" id="PF00182">
    <property type="entry name" value="Glyco_hydro_19"/>
    <property type="match status" value="1"/>
</dbReference>
<organism evidence="2 3">
    <name type="scientific">Rhizobium terricola</name>
    <dbReference type="NCBI Taxonomy" id="2728849"/>
    <lineage>
        <taxon>Bacteria</taxon>
        <taxon>Pseudomonadati</taxon>
        <taxon>Pseudomonadota</taxon>
        <taxon>Alphaproteobacteria</taxon>
        <taxon>Hyphomicrobiales</taxon>
        <taxon>Rhizobiaceae</taxon>
        <taxon>Rhizobium/Agrobacterium group</taxon>
        <taxon>Rhizobium</taxon>
    </lineage>
</organism>
<dbReference type="AlphaFoldDB" id="A0A7Y0FW77"/>
<dbReference type="InterPro" id="IPR000726">
    <property type="entry name" value="Glyco_hydro_19_cat"/>
</dbReference>
<evidence type="ECO:0000313" key="3">
    <source>
        <dbReference type="Proteomes" id="UP000541470"/>
    </source>
</evidence>
<dbReference type="EMBL" id="JABBGK010000001">
    <property type="protein sequence ID" value="NML74384.1"/>
    <property type="molecule type" value="Genomic_DNA"/>
</dbReference>
<comment type="caution">
    <text evidence="2">The sequence shown here is derived from an EMBL/GenBank/DDBJ whole genome shotgun (WGS) entry which is preliminary data.</text>
</comment>
<feature type="domain" description="Glycoside hydrolase family 19 catalytic" evidence="1">
    <location>
        <begin position="45"/>
        <end position="137"/>
    </location>
</feature>
<proteinExistence type="predicted"/>
<name>A0A7Y0FW77_9HYPH</name>
<dbReference type="GO" id="GO:0006032">
    <property type="term" value="P:chitin catabolic process"/>
    <property type="evidence" value="ECO:0007669"/>
    <property type="project" value="InterPro"/>
</dbReference>
<reference evidence="2 3" key="1">
    <citation type="submission" date="2020-04" db="EMBL/GenBank/DDBJ databases">
        <title>Rhizobium sp. S-51 isolated from soil.</title>
        <authorList>
            <person name="Dahal R.H."/>
        </authorList>
    </citation>
    <scope>NUCLEOTIDE SEQUENCE [LARGE SCALE GENOMIC DNA]</scope>
    <source>
        <strain evidence="2 3">S-51</strain>
    </source>
</reference>
<gene>
    <name evidence="2" type="ORF">HHL25_09645</name>
</gene>
<dbReference type="RefSeq" id="WP_169589474.1">
    <property type="nucleotide sequence ID" value="NZ_JABBGK010000001.1"/>
</dbReference>
<dbReference type="InterPro" id="IPR023346">
    <property type="entry name" value="Lysozyme-like_dom_sf"/>
</dbReference>
<evidence type="ECO:0000259" key="1">
    <source>
        <dbReference type="Pfam" id="PF00182"/>
    </source>
</evidence>
<dbReference type="Gene3D" id="1.10.530.10">
    <property type="match status" value="1"/>
</dbReference>
<dbReference type="Proteomes" id="UP000541470">
    <property type="component" value="Unassembled WGS sequence"/>
</dbReference>
<dbReference type="SUPFAM" id="SSF53955">
    <property type="entry name" value="Lysozyme-like"/>
    <property type="match status" value="1"/>
</dbReference>
<protein>
    <recommendedName>
        <fullName evidence="1">Glycoside hydrolase family 19 catalytic domain-containing protein</fullName>
    </recommendedName>
</protein>
<keyword evidence="3" id="KW-1185">Reference proteome</keyword>
<evidence type="ECO:0000313" key="2">
    <source>
        <dbReference type="EMBL" id="NML74384.1"/>
    </source>
</evidence>
<dbReference type="GO" id="GO:0004568">
    <property type="term" value="F:chitinase activity"/>
    <property type="evidence" value="ECO:0007669"/>
    <property type="project" value="InterPro"/>
</dbReference>
<accession>A0A7Y0FW77</accession>
<sequence length="206" mass="22416">MQFDERRFFKSVRASLFSGALTVAQVEGMTALIAGWRRNGGSEDNRRLAYCLATAFHETGGRMQPVRETFAPSDRVAIARLDRAYAAGLMPQVRTPYWRPDEDGLSWFGRGLVQITHRRNYETLGRAIGVDLVGDPARALVLDVAVCVLVVGMRDGLFSGIKLADAFAPGVSPDWTGARRIVNGRDRAALVAGHARAFHAAITGTG</sequence>